<sequence>MTTRVHTFCDDALGDLDATALAAAIRSGEISAVEAVEAAIARADVANRTLNAIQVNDFDRARHLARSPGPGVFAGVPTFVKDNTDVAGLPSRQGSLAVAATPARRHAKFTDQYLSTGMVVLGKSTMPEFGFNASTEYEALPPTRNPWNTDYSCGASSGGSAALVASGVVPIAHANDGGGSIRIPAAACGLVGLKFTRGREVPDAHAGEMPVNIVSNGVLSRTVRDTAAFLSQVERYRPVRSLPQVGLVAGPSNRRLRIGVVGRSLPEIPVDAATSTALHRAAERLAGLGHDVREVGLPLPEAEIRAFYDAFLHYWGLLGFSVQRFGSRVMGAGFDSSKTESLTRGLATMFVRNAVRTPQALWRLRRIEARARQAFTDVDVLLSPVVAHTTPELGYLSPANGFDVLLPRLLGYVGFTPLNNATGGPAISLPLDTTPDGLPLGLQLSADHGDERTLLELAYELEQVFGFPRITGHPPL</sequence>
<dbReference type="PANTHER" id="PTHR11895:SF7">
    <property type="entry name" value="GLUTAMYL-TRNA(GLN) AMIDOTRANSFERASE SUBUNIT A, MITOCHONDRIAL"/>
    <property type="match status" value="1"/>
</dbReference>
<dbReference type="EMBL" id="FTNT01000001">
    <property type="protein sequence ID" value="SIR62908.1"/>
    <property type="molecule type" value="Genomic_DNA"/>
</dbReference>
<dbReference type="RefSeq" id="WP_076475619.1">
    <property type="nucleotide sequence ID" value="NZ_FTNT01000001.1"/>
</dbReference>
<dbReference type="STRING" id="1344003.SAMN05445060_0132"/>
<dbReference type="InterPro" id="IPR000120">
    <property type="entry name" value="Amidase"/>
</dbReference>
<keyword evidence="6" id="KW-1185">Reference proteome</keyword>
<dbReference type="AlphaFoldDB" id="A0A1N7CH01"/>
<accession>A0A1N7CH01</accession>
<dbReference type="OrthoDB" id="5175573at2"/>
<protein>
    <recommendedName>
        <fullName evidence="3">amidase</fullName>
        <ecNumber evidence="3">3.5.1.4</ecNumber>
    </recommendedName>
</protein>
<dbReference type="NCBIfam" id="NF005899">
    <property type="entry name" value="PRK07869.1"/>
    <property type="match status" value="1"/>
</dbReference>
<organism evidence="5 6">
    <name type="scientific">Williamsia sterculiae</name>
    <dbReference type="NCBI Taxonomy" id="1344003"/>
    <lineage>
        <taxon>Bacteria</taxon>
        <taxon>Bacillati</taxon>
        <taxon>Actinomycetota</taxon>
        <taxon>Actinomycetes</taxon>
        <taxon>Mycobacteriales</taxon>
        <taxon>Nocardiaceae</taxon>
        <taxon>Williamsia</taxon>
    </lineage>
</organism>
<evidence type="ECO:0000256" key="2">
    <source>
        <dbReference type="ARBA" id="ARBA00009199"/>
    </source>
</evidence>
<evidence type="ECO:0000256" key="3">
    <source>
        <dbReference type="ARBA" id="ARBA00012922"/>
    </source>
</evidence>
<name>A0A1N7CH01_9NOCA</name>
<feature type="domain" description="Amidase" evidence="4">
    <location>
        <begin position="34"/>
        <end position="455"/>
    </location>
</feature>
<dbReference type="Proteomes" id="UP000186218">
    <property type="component" value="Unassembled WGS sequence"/>
</dbReference>
<dbReference type="InterPro" id="IPR020556">
    <property type="entry name" value="Amidase_CS"/>
</dbReference>
<dbReference type="PROSITE" id="PS00571">
    <property type="entry name" value="AMIDASES"/>
    <property type="match status" value="1"/>
</dbReference>
<evidence type="ECO:0000259" key="4">
    <source>
        <dbReference type="Pfam" id="PF01425"/>
    </source>
</evidence>
<dbReference type="Gene3D" id="3.90.1300.10">
    <property type="entry name" value="Amidase signature (AS) domain"/>
    <property type="match status" value="1"/>
</dbReference>
<dbReference type="InterPro" id="IPR036928">
    <property type="entry name" value="AS_sf"/>
</dbReference>
<comment type="catalytic activity">
    <reaction evidence="1">
        <text>a monocarboxylic acid amide + H2O = a monocarboxylate + NH4(+)</text>
        <dbReference type="Rhea" id="RHEA:12020"/>
        <dbReference type="ChEBI" id="CHEBI:15377"/>
        <dbReference type="ChEBI" id="CHEBI:28938"/>
        <dbReference type="ChEBI" id="CHEBI:35757"/>
        <dbReference type="ChEBI" id="CHEBI:83628"/>
        <dbReference type="EC" id="3.5.1.4"/>
    </reaction>
</comment>
<gene>
    <name evidence="5" type="ORF">SAMN05445060_0132</name>
</gene>
<evidence type="ECO:0000313" key="6">
    <source>
        <dbReference type="Proteomes" id="UP000186218"/>
    </source>
</evidence>
<dbReference type="GO" id="GO:0004040">
    <property type="term" value="F:amidase activity"/>
    <property type="evidence" value="ECO:0007669"/>
    <property type="project" value="UniProtKB-EC"/>
</dbReference>
<dbReference type="SUPFAM" id="SSF75304">
    <property type="entry name" value="Amidase signature (AS) enzymes"/>
    <property type="match status" value="1"/>
</dbReference>
<reference evidence="5 6" key="1">
    <citation type="submission" date="2017-01" db="EMBL/GenBank/DDBJ databases">
        <authorList>
            <person name="Mah S.A."/>
            <person name="Swanson W.J."/>
            <person name="Moy G.W."/>
            <person name="Vacquier V.D."/>
        </authorList>
    </citation>
    <scope>NUCLEOTIDE SEQUENCE [LARGE SCALE GENOMIC DNA]</scope>
    <source>
        <strain evidence="5 6">CPCC 203464</strain>
    </source>
</reference>
<dbReference type="InterPro" id="IPR023631">
    <property type="entry name" value="Amidase_dom"/>
</dbReference>
<evidence type="ECO:0000256" key="1">
    <source>
        <dbReference type="ARBA" id="ARBA00001311"/>
    </source>
</evidence>
<proteinExistence type="inferred from homology"/>
<dbReference type="Pfam" id="PF01425">
    <property type="entry name" value="Amidase"/>
    <property type="match status" value="1"/>
</dbReference>
<dbReference type="EC" id="3.5.1.4" evidence="3"/>
<evidence type="ECO:0000313" key="5">
    <source>
        <dbReference type="EMBL" id="SIR62908.1"/>
    </source>
</evidence>
<dbReference type="PANTHER" id="PTHR11895">
    <property type="entry name" value="TRANSAMIDASE"/>
    <property type="match status" value="1"/>
</dbReference>
<comment type="similarity">
    <text evidence="2">Belongs to the amidase family.</text>
</comment>